<protein>
    <submittedName>
        <fullName evidence="2">GIY-YIG nuclease family protein</fullName>
    </submittedName>
</protein>
<feature type="domain" description="CapR homology" evidence="1">
    <location>
        <begin position="11"/>
        <end position="68"/>
    </location>
</feature>
<name>A0AAE8YYC4_9CAUD</name>
<sequence length="189" mass="21819">MSGKAIPYEIRESQILDICTKENYTYEGLVYTFKNAESKIQLKCNIDGNVWTPSIRNFITNGSRCPKCFQNRCLLNTNCKNINTNSTPTYFYLQKLSCTSHSALKYGITTRSVEKRLSEQSKNSKYTHNIIFAIELYSKEYALDIENIVKEIIPSSFLTPALLPDGYTETCLEKYLPDIKEIVYDYMFS</sequence>
<keyword evidence="3" id="KW-1185">Reference proteome</keyword>
<gene>
    <name evidence="2" type="ORF">JLBYU43_173</name>
</gene>
<dbReference type="Proteomes" id="UP000828081">
    <property type="component" value="Segment"/>
</dbReference>
<evidence type="ECO:0000259" key="1">
    <source>
        <dbReference type="Pfam" id="PF21817"/>
    </source>
</evidence>
<organism evidence="2 3">
    <name type="scientific">Escherichia phage JLBYU43</name>
    <dbReference type="NCBI Taxonomy" id="2894751"/>
    <lineage>
        <taxon>Viruses</taxon>
        <taxon>Duplodnaviria</taxon>
        <taxon>Heunggongvirae</taxon>
        <taxon>Uroviricota</taxon>
        <taxon>Caudoviricetes</taxon>
        <taxon>Demerecviridae</taxon>
        <taxon>Markadamsvirinae</taxon>
        <taxon>Tequintavirus</taxon>
        <taxon>Tequintavirus JLBYU43</taxon>
    </lineage>
</organism>
<evidence type="ECO:0000313" key="3">
    <source>
        <dbReference type="Proteomes" id="UP000828081"/>
    </source>
</evidence>
<dbReference type="Pfam" id="PF21817">
    <property type="entry name" value="CapR"/>
    <property type="match status" value="1"/>
</dbReference>
<reference evidence="2" key="1">
    <citation type="submission" date="2021-09" db="EMBL/GenBank/DDBJ databases">
        <authorList>
            <person name="Lewis J.M."/>
            <person name="Day E.R."/>
            <person name="Fugal B.O."/>
            <person name="Hill A.M."/>
            <person name="Janda K.E."/>
            <person name="Kotter D.B."/>
            <person name="McCleary W.R."/>
        </authorList>
    </citation>
    <scope>NUCLEOTIDE SEQUENCE</scope>
</reference>
<proteinExistence type="predicted"/>
<dbReference type="InterPro" id="IPR048793">
    <property type="entry name" value="CapR_dom"/>
</dbReference>
<accession>A0AAE8YYC4</accession>
<evidence type="ECO:0000313" key="2">
    <source>
        <dbReference type="EMBL" id="UGO55645.1"/>
    </source>
</evidence>
<dbReference type="EMBL" id="OK272477">
    <property type="protein sequence ID" value="UGO55645.1"/>
    <property type="molecule type" value="Genomic_DNA"/>
</dbReference>